<name>A0A6A6LDD2_HEVBR</name>
<comment type="caution">
    <text evidence="2">The sequence shown here is derived from an EMBL/GenBank/DDBJ whole genome shotgun (WGS) entry which is preliminary data.</text>
</comment>
<evidence type="ECO:0000313" key="3">
    <source>
        <dbReference type="Proteomes" id="UP000467840"/>
    </source>
</evidence>
<organism evidence="2 3">
    <name type="scientific">Hevea brasiliensis</name>
    <name type="common">Para rubber tree</name>
    <name type="synonym">Siphonia brasiliensis</name>
    <dbReference type="NCBI Taxonomy" id="3981"/>
    <lineage>
        <taxon>Eukaryota</taxon>
        <taxon>Viridiplantae</taxon>
        <taxon>Streptophyta</taxon>
        <taxon>Embryophyta</taxon>
        <taxon>Tracheophyta</taxon>
        <taxon>Spermatophyta</taxon>
        <taxon>Magnoliopsida</taxon>
        <taxon>eudicotyledons</taxon>
        <taxon>Gunneridae</taxon>
        <taxon>Pentapetalae</taxon>
        <taxon>rosids</taxon>
        <taxon>fabids</taxon>
        <taxon>Malpighiales</taxon>
        <taxon>Euphorbiaceae</taxon>
        <taxon>Crotonoideae</taxon>
        <taxon>Micrandreae</taxon>
        <taxon>Hevea</taxon>
    </lineage>
</organism>
<dbReference type="AlphaFoldDB" id="A0A6A6LDD2"/>
<proteinExistence type="predicted"/>
<feature type="domain" description="Disease resistance protein At4g27190-like leucine-rich repeats" evidence="1">
    <location>
        <begin position="2"/>
        <end position="81"/>
    </location>
</feature>
<accession>A0A6A6LDD2</accession>
<reference evidence="2 3" key="1">
    <citation type="journal article" date="2020" name="Mol. Plant">
        <title>The Chromosome-Based Rubber Tree Genome Provides New Insights into Spurge Genome Evolution and Rubber Biosynthesis.</title>
        <authorList>
            <person name="Liu J."/>
            <person name="Shi C."/>
            <person name="Shi C.C."/>
            <person name="Li W."/>
            <person name="Zhang Q.J."/>
            <person name="Zhang Y."/>
            <person name="Li K."/>
            <person name="Lu H.F."/>
            <person name="Shi C."/>
            <person name="Zhu S.T."/>
            <person name="Xiao Z.Y."/>
            <person name="Nan H."/>
            <person name="Yue Y."/>
            <person name="Zhu X.G."/>
            <person name="Wu Y."/>
            <person name="Hong X.N."/>
            <person name="Fan G.Y."/>
            <person name="Tong Y."/>
            <person name="Zhang D."/>
            <person name="Mao C.L."/>
            <person name="Liu Y.L."/>
            <person name="Hao S.J."/>
            <person name="Liu W.Q."/>
            <person name="Lv M.Q."/>
            <person name="Zhang H.B."/>
            <person name="Liu Y."/>
            <person name="Hu-Tang G.R."/>
            <person name="Wang J.P."/>
            <person name="Wang J.H."/>
            <person name="Sun Y.H."/>
            <person name="Ni S.B."/>
            <person name="Chen W.B."/>
            <person name="Zhang X.C."/>
            <person name="Jiao Y.N."/>
            <person name="Eichler E.E."/>
            <person name="Li G.H."/>
            <person name="Liu X."/>
            <person name="Gao L.Z."/>
        </authorList>
    </citation>
    <scope>NUCLEOTIDE SEQUENCE [LARGE SCALE GENOMIC DNA]</scope>
    <source>
        <strain evidence="3">cv. GT1</strain>
        <tissue evidence="2">Leaf</tissue>
    </source>
</reference>
<keyword evidence="3" id="KW-1185">Reference proteome</keyword>
<dbReference type="Pfam" id="PF23247">
    <property type="entry name" value="LRR_RPS2"/>
    <property type="match status" value="1"/>
</dbReference>
<dbReference type="Proteomes" id="UP000467840">
    <property type="component" value="Chromosome 1"/>
</dbReference>
<protein>
    <recommendedName>
        <fullName evidence="1">Disease resistance protein At4g27190-like leucine-rich repeats domain-containing protein</fullName>
    </recommendedName>
</protein>
<sequence length="131" mass="14974">MEKLAVACSRFKELFPYEGSIGKEKYAEIPRQIRHLQLARLPDLTDIWNQDSQLDCVLQPLETLELTTMSIKKCDGLKEVVANEGEESKDDITFSKLESLEFDVAKPHQFLLSRSQLQITLFDKSNCEAVP</sequence>
<dbReference type="InterPro" id="IPR057135">
    <property type="entry name" value="At4g27190-like_LRR"/>
</dbReference>
<gene>
    <name evidence="2" type="ORF">GH714_024225</name>
</gene>
<evidence type="ECO:0000313" key="2">
    <source>
        <dbReference type="EMBL" id="KAF2298587.1"/>
    </source>
</evidence>
<evidence type="ECO:0000259" key="1">
    <source>
        <dbReference type="Pfam" id="PF23247"/>
    </source>
</evidence>
<dbReference type="EMBL" id="JAAGAX010000011">
    <property type="protein sequence ID" value="KAF2298587.1"/>
    <property type="molecule type" value="Genomic_DNA"/>
</dbReference>